<evidence type="ECO:0000313" key="2">
    <source>
        <dbReference type="Proteomes" id="UP001552299"/>
    </source>
</evidence>
<dbReference type="EMBL" id="JANQDX010000004">
    <property type="protein sequence ID" value="KAL0925897.1"/>
    <property type="molecule type" value="Genomic_DNA"/>
</dbReference>
<dbReference type="AlphaFoldDB" id="A0ABD0VTR5"/>
<sequence>MERETCPTVVARNLWVSERILLAAMEDSGFHLHTSMDNNIYNLIIVTRFPSFDTSARMSPLFIALYEHGHLQKTLLVSKIVPNLWVVYRPSRHRKKTMVSPIRYISSNEIYLIIGFGFPRAQAPVGLRILSIKDSTLSPHMGLARREKFRNSYSKGKERFKLVKSTYTVHISIRRD</sequence>
<organism evidence="1 2">
    <name type="scientific">Dendrobium thyrsiflorum</name>
    <name type="common">Pinecone-like raceme dendrobium</name>
    <name type="synonym">Orchid</name>
    <dbReference type="NCBI Taxonomy" id="117978"/>
    <lineage>
        <taxon>Eukaryota</taxon>
        <taxon>Viridiplantae</taxon>
        <taxon>Streptophyta</taxon>
        <taxon>Embryophyta</taxon>
        <taxon>Tracheophyta</taxon>
        <taxon>Spermatophyta</taxon>
        <taxon>Magnoliopsida</taxon>
        <taxon>Liliopsida</taxon>
        <taxon>Asparagales</taxon>
        <taxon>Orchidaceae</taxon>
        <taxon>Epidendroideae</taxon>
        <taxon>Malaxideae</taxon>
        <taxon>Dendrobiinae</taxon>
        <taxon>Dendrobium</taxon>
    </lineage>
</organism>
<protein>
    <submittedName>
        <fullName evidence="1">Uncharacterized protein</fullName>
    </submittedName>
</protein>
<proteinExistence type="predicted"/>
<name>A0ABD0VTR5_DENTH</name>
<accession>A0ABD0VTR5</accession>
<comment type="caution">
    <text evidence="1">The sequence shown here is derived from an EMBL/GenBank/DDBJ whole genome shotgun (WGS) entry which is preliminary data.</text>
</comment>
<keyword evidence="2" id="KW-1185">Reference proteome</keyword>
<gene>
    <name evidence="1" type="ORF">M5K25_004271</name>
</gene>
<reference evidence="1 2" key="1">
    <citation type="journal article" date="2024" name="Plant Biotechnol. J.">
        <title>Dendrobium thyrsiflorum genome and its molecular insights into genes involved in important horticultural traits.</title>
        <authorList>
            <person name="Chen B."/>
            <person name="Wang J.Y."/>
            <person name="Zheng P.J."/>
            <person name="Li K.L."/>
            <person name="Liang Y.M."/>
            <person name="Chen X.F."/>
            <person name="Zhang C."/>
            <person name="Zhao X."/>
            <person name="He X."/>
            <person name="Zhang G.Q."/>
            <person name="Liu Z.J."/>
            <person name="Xu Q."/>
        </authorList>
    </citation>
    <scope>NUCLEOTIDE SEQUENCE [LARGE SCALE GENOMIC DNA]</scope>
    <source>
        <strain evidence="1">GZMU011</strain>
    </source>
</reference>
<dbReference type="Proteomes" id="UP001552299">
    <property type="component" value="Unassembled WGS sequence"/>
</dbReference>
<evidence type="ECO:0000313" key="1">
    <source>
        <dbReference type="EMBL" id="KAL0925897.1"/>
    </source>
</evidence>